<protein>
    <submittedName>
        <fullName evidence="1">Uncharacterized protein</fullName>
    </submittedName>
</protein>
<accession>X0SZT4</accession>
<sequence>PWTKTMVLGSDNSKSGDMDEQTAMLVDKLEGALGEKDNIHIFRPAGPGSNWYDYTFTWYDNERTWKTTVLFVCNPALTGGSPWAKDASISENGLTPPERLGTNHNALLVDTKAGPNIFYYNAFYNSFYHRDFVYKIIFW</sequence>
<dbReference type="AlphaFoldDB" id="X0SZT4"/>
<gene>
    <name evidence="1" type="ORF">S01H1_24966</name>
</gene>
<feature type="non-terminal residue" evidence="1">
    <location>
        <position position="1"/>
    </location>
</feature>
<reference evidence="1" key="1">
    <citation type="journal article" date="2014" name="Front. Microbiol.">
        <title>High frequency of phylogenetically diverse reductive dehalogenase-homologous genes in deep subseafloor sedimentary metagenomes.</title>
        <authorList>
            <person name="Kawai M."/>
            <person name="Futagami T."/>
            <person name="Toyoda A."/>
            <person name="Takaki Y."/>
            <person name="Nishi S."/>
            <person name="Hori S."/>
            <person name="Arai W."/>
            <person name="Tsubouchi T."/>
            <person name="Morono Y."/>
            <person name="Uchiyama I."/>
            <person name="Ito T."/>
            <person name="Fujiyama A."/>
            <person name="Inagaki F."/>
            <person name="Takami H."/>
        </authorList>
    </citation>
    <scope>NUCLEOTIDE SEQUENCE</scope>
    <source>
        <strain evidence="1">Expedition CK06-06</strain>
    </source>
</reference>
<comment type="caution">
    <text evidence="1">The sequence shown here is derived from an EMBL/GenBank/DDBJ whole genome shotgun (WGS) entry which is preliminary data.</text>
</comment>
<organism evidence="1">
    <name type="scientific">marine sediment metagenome</name>
    <dbReference type="NCBI Taxonomy" id="412755"/>
    <lineage>
        <taxon>unclassified sequences</taxon>
        <taxon>metagenomes</taxon>
        <taxon>ecological metagenomes</taxon>
    </lineage>
</organism>
<evidence type="ECO:0000313" key="1">
    <source>
        <dbReference type="EMBL" id="GAF86723.1"/>
    </source>
</evidence>
<proteinExistence type="predicted"/>
<name>X0SZT4_9ZZZZ</name>
<dbReference type="EMBL" id="BARS01015040">
    <property type="protein sequence ID" value="GAF86723.1"/>
    <property type="molecule type" value="Genomic_DNA"/>
</dbReference>